<comment type="caution">
    <text evidence="1">The sequence shown here is derived from an EMBL/GenBank/DDBJ whole genome shotgun (WGS) entry which is preliminary data.</text>
</comment>
<dbReference type="Gene3D" id="3.40.50.150">
    <property type="entry name" value="Vaccinia Virus protein VP39"/>
    <property type="match status" value="1"/>
</dbReference>
<organism evidence="1 2">
    <name type="scientific">Symbiodinium microadriaticum</name>
    <name type="common">Dinoflagellate</name>
    <name type="synonym">Zooxanthella microadriatica</name>
    <dbReference type="NCBI Taxonomy" id="2951"/>
    <lineage>
        <taxon>Eukaryota</taxon>
        <taxon>Sar</taxon>
        <taxon>Alveolata</taxon>
        <taxon>Dinophyceae</taxon>
        <taxon>Suessiales</taxon>
        <taxon>Symbiodiniaceae</taxon>
        <taxon>Symbiodinium</taxon>
    </lineage>
</organism>
<dbReference type="SUPFAM" id="SSF53335">
    <property type="entry name" value="S-adenosyl-L-methionine-dependent methyltransferases"/>
    <property type="match status" value="1"/>
</dbReference>
<dbReference type="EMBL" id="LSRX01000317">
    <property type="protein sequence ID" value="OLQ00769.1"/>
    <property type="molecule type" value="Genomic_DNA"/>
</dbReference>
<sequence length="705" mass="79584">MLQWSLLEFLVSRTIRQQDSFVCSPTFLTASGAWIEGQVFKYSSKTLAERYGAVAPDLRQVYHVLQGVLTSAVSAETLSTDNAPDGVADRLYVKWAKALSKVAFDVQASNSPLIQDEARICNEIDAVAFPRARLWRGHIYLTPATGFQRRFVGFPECPQGLIAGLSACLAVKNPQTLARFQRIVNSSASWREDPFAYAPELWKGFFSVTRSARWENLTDSAQKAEAFAGLRASGIFSHGRSSRAIGRRVEVDWALLQIYSRMLTPVTPLDLSRSPIRVGLAEFWWNLAGMTDVGFTSWEWMHLGLPVLAAGAESYIANGCAASAKFVCPHVLLRMRNLSRFHSGSSQALQLQFDIDALLQAAFEVGRDRDGAMERFRTMMVPVLSEIRCRCCKDCAVHTSPTSPVARLPDEHFSDWQLAYRLGRGALTLQRRVLSRLSQDHPARPIVRDVVQKDGKWCVGGDQGCHSTPSHCYPYDELFKSIRTERHMHTHKSEGGDGYSGYPQLRVMQIGICMGQSLASIERFFRPVGVDRIVGVDLVPEVFEFFKHKLYTLEPFDIDKIRTYRASSLVGADVSRLHRELLADEKAGKDIRFDIIIDDGDHIGGAMVETFRNMFLRFLKPGGYYIIEDLNDLYNFHSTHILKDFLWQHLVPAGPDQFENMPKHLYMNTKEVALQSTPDPFFQWVHSVTLHGRTFLLVRKHLAVL</sequence>
<accession>A0A1Q9E057</accession>
<proteinExistence type="predicted"/>
<dbReference type="AlphaFoldDB" id="A0A1Q9E057"/>
<name>A0A1Q9E057_SYMMI</name>
<dbReference type="InterPro" id="IPR029063">
    <property type="entry name" value="SAM-dependent_MTases_sf"/>
</dbReference>
<evidence type="ECO:0000313" key="1">
    <source>
        <dbReference type="EMBL" id="OLQ00769.1"/>
    </source>
</evidence>
<evidence type="ECO:0000313" key="2">
    <source>
        <dbReference type="Proteomes" id="UP000186817"/>
    </source>
</evidence>
<gene>
    <name evidence="1" type="ORF">AK812_SmicGene16539</name>
</gene>
<keyword evidence="2" id="KW-1185">Reference proteome</keyword>
<dbReference type="OrthoDB" id="408367at2759"/>
<dbReference type="Proteomes" id="UP000186817">
    <property type="component" value="Unassembled WGS sequence"/>
</dbReference>
<protein>
    <submittedName>
        <fullName evidence="1">Uncharacterized protein</fullName>
    </submittedName>
</protein>
<reference evidence="1 2" key="1">
    <citation type="submission" date="2016-02" db="EMBL/GenBank/DDBJ databases">
        <title>Genome analysis of coral dinoflagellate symbionts highlights evolutionary adaptations to a symbiotic lifestyle.</title>
        <authorList>
            <person name="Aranda M."/>
            <person name="Li Y."/>
            <person name="Liew Y.J."/>
            <person name="Baumgarten S."/>
            <person name="Simakov O."/>
            <person name="Wilson M."/>
            <person name="Piel J."/>
            <person name="Ashoor H."/>
            <person name="Bougouffa S."/>
            <person name="Bajic V.B."/>
            <person name="Ryu T."/>
            <person name="Ravasi T."/>
            <person name="Bayer T."/>
            <person name="Micklem G."/>
            <person name="Kim H."/>
            <person name="Bhak J."/>
            <person name="Lajeunesse T.C."/>
            <person name="Voolstra C.R."/>
        </authorList>
    </citation>
    <scope>NUCLEOTIDE SEQUENCE [LARGE SCALE GENOMIC DNA]</scope>
    <source>
        <strain evidence="1 2">CCMP2467</strain>
    </source>
</reference>